<comment type="caution">
    <text evidence="2">The sequence shown here is derived from an EMBL/GenBank/DDBJ whole genome shotgun (WGS) entry which is preliminary data.</text>
</comment>
<sequence>SRIQLNIPMLIFFLNLSGHLRMHNTLKNLILIYSTCLVKHTYNDGLTRLHYITALDSIKLKLFTIVVAIIFYFMTLFNISQLEI</sequence>
<feature type="non-terminal residue" evidence="2">
    <location>
        <position position="1"/>
    </location>
</feature>
<keyword evidence="1" id="KW-1133">Transmembrane helix</keyword>
<organism evidence="2 3">
    <name type="scientific">Diploptera punctata</name>
    <name type="common">Pacific beetle cockroach</name>
    <dbReference type="NCBI Taxonomy" id="6984"/>
    <lineage>
        <taxon>Eukaryota</taxon>
        <taxon>Metazoa</taxon>
        <taxon>Ecdysozoa</taxon>
        <taxon>Arthropoda</taxon>
        <taxon>Hexapoda</taxon>
        <taxon>Insecta</taxon>
        <taxon>Pterygota</taxon>
        <taxon>Neoptera</taxon>
        <taxon>Polyneoptera</taxon>
        <taxon>Dictyoptera</taxon>
        <taxon>Blattodea</taxon>
        <taxon>Blaberoidea</taxon>
        <taxon>Blaberidae</taxon>
        <taxon>Diplopterinae</taxon>
        <taxon>Diploptera</taxon>
    </lineage>
</organism>
<reference evidence="2" key="1">
    <citation type="journal article" date="2023" name="IScience">
        <title>Live-bearing cockroach genome reveals convergent evolutionary mechanisms linked to viviparity in insects and beyond.</title>
        <authorList>
            <person name="Fouks B."/>
            <person name="Harrison M.C."/>
            <person name="Mikhailova A.A."/>
            <person name="Marchal E."/>
            <person name="English S."/>
            <person name="Carruthers M."/>
            <person name="Jennings E.C."/>
            <person name="Chiamaka E.L."/>
            <person name="Frigard R.A."/>
            <person name="Pippel M."/>
            <person name="Attardo G.M."/>
            <person name="Benoit J.B."/>
            <person name="Bornberg-Bauer E."/>
            <person name="Tobe S.S."/>
        </authorList>
    </citation>
    <scope>NUCLEOTIDE SEQUENCE</scope>
    <source>
        <strain evidence="2">Stay&amp;Tobe</strain>
    </source>
</reference>
<dbReference type="Proteomes" id="UP001233999">
    <property type="component" value="Unassembled WGS sequence"/>
</dbReference>
<dbReference type="AlphaFoldDB" id="A0AAD8A9I0"/>
<proteinExistence type="predicted"/>
<evidence type="ECO:0000256" key="1">
    <source>
        <dbReference type="SAM" id="Phobius"/>
    </source>
</evidence>
<reference evidence="2" key="2">
    <citation type="submission" date="2023-05" db="EMBL/GenBank/DDBJ databases">
        <authorList>
            <person name="Fouks B."/>
        </authorList>
    </citation>
    <scope>NUCLEOTIDE SEQUENCE</scope>
    <source>
        <strain evidence="2">Stay&amp;Tobe</strain>
        <tissue evidence="2">Testes</tissue>
    </source>
</reference>
<feature type="transmembrane region" description="Helical" evidence="1">
    <location>
        <begin position="60"/>
        <end position="79"/>
    </location>
</feature>
<keyword evidence="1" id="KW-0812">Transmembrane</keyword>
<name>A0AAD8A9I0_DIPPU</name>
<protein>
    <submittedName>
        <fullName evidence="2">Uncharacterized protein</fullName>
    </submittedName>
</protein>
<dbReference type="EMBL" id="JASPKZ010002703">
    <property type="protein sequence ID" value="KAJ9594954.1"/>
    <property type="molecule type" value="Genomic_DNA"/>
</dbReference>
<gene>
    <name evidence="2" type="ORF">L9F63_013770</name>
</gene>
<keyword evidence="1" id="KW-0472">Membrane</keyword>
<feature type="non-terminal residue" evidence="2">
    <location>
        <position position="84"/>
    </location>
</feature>
<evidence type="ECO:0000313" key="2">
    <source>
        <dbReference type="EMBL" id="KAJ9594954.1"/>
    </source>
</evidence>
<evidence type="ECO:0000313" key="3">
    <source>
        <dbReference type="Proteomes" id="UP001233999"/>
    </source>
</evidence>
<accession>A0AAD8A9I0</accession>
<keyword evidence="3" id="KW-1185">Reference proteome</keyword>